<evidence type="ECO:0000256" key="1">
    <source>
        <dbReference type="ARBA" id="ARBA00004141"/>
    </source>
</evidence>
<evidence type="ECO:0000313" key="8">
    <source>
        <dbReference type="Proteomes" id="UP000326565"/>
    </source>
</evidence>
<name>A0A5N5WM61_9EURO</name>
<dbReference type="AlphaFoldDB" id="A0A5N5WM61"/>
<evidence type="ECO:0000256" key="4">
    <source>
        <dbReference type="ARBA" id="ARBA00022989"/>
    </source>
</evidence>
<dbReference type="Proteomes" id="UP000326565">
    <property type="component" value="Unassembled WGS sequence"/>
</dbReference>
<gene>
    <name evidence="7" type="ORF">BDV29DRAFT_161211</name>
</gene>
<evidence type="ECO:0000256" key="3">
    <source>
        <dbReference type="ARBA" id="ARBA00022692"/>
    </source>
</evidence>
<keyword evidence="5 6" id="KW-0472">Membrane</keyword>
<comment type="subcellular location">
    <subcellularLocation>
        <location evidence="1">Membrane</location>
        <topology evidence="1">Multi-pass membrane protein</topology>
    </subcellularLocation>
</comment>
<feature type="transmembrane region" description="Helical" evidence="6">
    <location>
        <begin position="55"/>
        <end position="76"/>
    </location>
</feature>
<evidence type="ECO:0000256" key="2">
    <source>
        <dbReference type="ARBA" id="ARBA00022448"/>
    </source>
</evidence>
<dbReference type="GO" id="GO:0022857">
    <property type="term" value="F:transmembrane transporter activity"/>
    <property type="evidence" value="ECO:0007669"/>
    <property type="project" value="TreeGrafter"/>
</dbReference>
<feature type="transmembrane region" description="Helical" evidence="6">
    <location>
        <begin position="132"/>
        <end position="152"/>
    </location>
</feature>
<keyword evidence="3 6" id="KW-0812">Transmembrane</keyword>
<feature type="transmembrane region" description="Helical" evidence="6">
    <location>
        <begin position="105"/>
        <end position="125"/>
    </location>
</feature>
<feature type="transmembrane region" description="Helical" evidence="6">
    <location>
        <begin position="158"/>
        <end position="183"/>
    </location>
</feature>
<protein>
    <submittedName>
        <fullName evidence="7">Uncharacterized protein</fullName>
    </submittedName>
</protein>
<accession>A0A5N5WM61</accession>
<evidence type="ECO:0000256" key="5">
    <source>
        <dbReference type="ARBA" id="ARBA00023136"/>
    </source>
</evidence>
<proteinExistence type="predicted"/>
<sequence>MAVCFGFSVEVLVQEQSVMQVGLLFLDRGLELCKLLACYSRYALHDVFPFAKRELAFRLSVFLMMGFIAGAGRIQWVDRLSDVSMDGPLKVVIKRLTNDTVRANLLTIGPNLVAATVMMTVSYLFGMAQQRAWFATGAITVVLIGWVLFASLDLVEKTGVGIFLTYLIISGAILPLLLVLAWVGANRRSSSECAVALGLLSMFQNLGRIVSSGVYRS</sequence>
<dbReference type="GO" id="GO:0016020">
    <property type="term" value="C:membrane"/>
    <property type="evidence" value="ECO:0007669"/>
    <property type="project" value="UniProtKB-SubCell"/>
</dbReference>
<evidence type="ECO:0000256" key="6">
    <source>
        <dbReference type="SAM" id="Phobius"/>
    </source>
</evidence>
<evidence type="ECO:0000313" key="7">
    <source>
        <dbReference type="EMBL" id="KAB8069646.1"/>
    </source>
</evidence>
<dbReference type="PANTHER" id="PTHR43791:SF36">
    <property type="entry name" value="TRANSPORTER, PUTATIVE (AFU_ORTHOLOGUE AFUA_6G08340)-RELATED"/>
    <property type="match status" value="1"/>
</dbReference>
<dbReference type="PANTHER" id="PTHR43791">
    <property type="entry name" value="PERMEASE-RELATED"/>
    <property type="match status" value="1"/>
</dbReference>
<keyword evidence="4 6" id="KW-1133">Transmembrane helix</keyword>
<reference evidence="7 8" key="1">
    <citation type="submission" date="2019-04" db="EMBL/GenBank/DDBJ databases">
        <title>Friends and foes A comparative genomics study of 23 Aspergillus species from section Flavi.</title>
        <authorList>
            <consortium name="DOE Joint Genome Institute"/>
            <person name="Kjaerbolling I."/>
            <person name="Vesth T."/>
            <person name="Frisvad J.C."/>
            <person name="Nybo J.L."/>
            <person name="Theobald S."/>
            <person name="Kildgaard S."/>
            <person name="Isbrandt T."/>
            <person name="Kuo A."/>
            <person name="Sato A."/>
            <person name="Lyhne E.K."/>
            <person name="Kogle M.E."/>
            <person name="Wiebenga A."/>
            <person name="Kun R.S."/>
            <person name="Lubbers R.J."/>
            <person name="Makela M.R."/>
            <person name="Barry K."/>
            <person name="Chovatia M."/>
            <person name="Clum A."/>
            <person name="Daum C."/>
            <person name="Haridas S."/>
            <person name="He G."/>
            <person name="LaButti K."/>
            <person name="Lipzen A."/>
            <person name="Mondo S."/>
            <person name="Riley R."/>
            <person name="Salamov A."/>
            <person name="Simmons B.A."/>
            <person name="Magnuson J.K."/>
            <person name="Henrissat B."/>
            <person name="Mortensen U.H."/>
            <person name="Larsen T.O."/>
            <person name="Devries R.P."/>
            <person name="Grigoriev I.V."/>
            <person name="Machida M."/>
            <person name="Baker S.E."/>
            <person name="Andersen M.R."/>
        </authorList>
    </citation>
    <scope>NUCLEOTIDE SEQUENCE [LARGE SCALE GENOMIC DNA]</scope>
    <source>
        <strain evidence="7 8">CBS 151.66</strain>
    </source>
</reference>
<keyword evidence="8" id="KW-1185">Reference proteome</keyword>
<dbReference type="EMBL" id="ML732332">
    <property type="protein sequence ID" value="KAB8069646.1"/>
    <property type="molecule type" value="Genomic_DNA"/>
</dbReference>
<organism evidence="7 8">
    <name type="scientific">Aspergillus leporis</name>
    <dbReference type="NCBI Taxonomy" id="41062"/>
    <lineage>
        <taxon>Eukaryota</taxon>
        <taxon>Fungi</taxon>
        <taxon>Dikarya</taxon>
        <taxon>Ascomycota</taxon>
        <taxon>Pezizomycotina</taxon>
        <taxon>Eurotiomycetes</taxon>
        <taxon>Eurotiomycetidae</taxon>
        <taxon>Eurotiales</taxon>
        <taxon>Aspergillaceae</taxon>
        <taxon>Aspergillus</taxon>
        <taxon>Aspergillus subgen. Circumdati</taxon>
    </lineage>
</organism>
<keyword evidence="2" id="KW-0813">Transport</keyword>
<dbReference type="OrthoDB" id="2985014at2759"/>